<dbReference type="RefSeq" id="WP_112231853.1">
    <property type="nucleotide sequence ID" value="NZ_QLZQ01000001.1"/>
</dbReference>
<feature type="transmembrane region" description="Helical" evidence="1">
    <location>
        <begin position="54"/>
        <end position="71"/>
    </location>
</feature>
<keyword evidence="1" id="KW-1133">Transmembrane helix</keyword>
<evidence type="ECO:0000313" key="2">
    <source>
        <dbReference type="EMBL" id="RAZ70283.1"/>
    </source>
</evidence>
<dbReference type="InterPro" id="IPR025699">
    <property type="entry name" value="ABC2_memb-like"/>
</dbReference>
<evidence type="ECO:0000313" key="3">
    <source>
        <dbReference type="Proteomes" id="UP000251869"/>
    </source>
</evidence>
<reference evidence="2 3" key="1">
    <citation type="submission" date="2018-06" db="EMBL/GenBank/DDBJ databases">
        <title>The draft genome sequences of strains SCU63 and S1.</title>
        <authorList>
            <person name="Gan L."/>
        </authorList>
    </citation>
    <scope>NUCLEOTIDE SEQUENCE [LARGE SCALE GENOMIC DNA]</scope>
    <source>
        <strain evidence="2 3">S1</strain>
    </source>
</reference>
<accession>A0A365KBX0</accession>
<evidence type="ECO:0000256" key="1">
    <source>
        <dbReference type="SAM" id="Phobius"/>
    </source>
</evidence>
<keyword evidence="1" id="KW-0812">Transmembrane</keyword>
<keyword evidence="1" id="KW-0472">Membrane</keyword>
<dbReference type="AlphaFoldDB" id="A0A365KBX0"/>
<dbReference type="EMBL" id="QLZQ01000001">
    <property type="protein sequence ID" value="RAZ70283.1"/>
    <property type="molecule type" value="Genomic_DNA"/>
</dbReference>
<sequence length="87" mass="10032">MFSAIQIKKPINRNNRFNGICNGFLLRRNVTRVLINILLNSLPLTRKKIVSSKYVGGILIALLIVLLSYIYSVRLLRFILKVVYLDL</sequence>
<comment type="caution">
    <text evidence="2">The sequence shown here is derived from an EMBL/GenBank/DDBJ whole genome shotgun (WGS) entry which is preliminary data.</text>
</comment>
<organism evidence="2 3">
    <name type="scientific">Planococcus maitriensis</name>
    <dbReference type="NCBI Taxonomy" id="221799"/>
    <lineage>
        <taxon>Bacteria</taxon>
        <taxon>Bacillati</taxon>
        <taxon>Bacillota</taxon>
        <taxon>Bacilli</taxon>
        <taxon>Bacillales</taxon>
        <taxon>Caryophanaceae</taxon>
        <taxon>Planococcus</taxon>
    </lineage>
</organism>
<keyword evidence="3" id="KW-1185">Reference proteome</keyword>
<dbReference type="Proteomes" id="UP000251869">
    <property type="component" value="Unassembled WGS sequence"/>
</dbReference>
<gene>
    <name evidence="2" type="ORF">DP119_00455</name>
</gene>
<dbReference type="Pfam" id="PF13346">
    <property type="entry name" value="ABC2_membrane_5"/>
    <property type="match status" value="1"/>
</dbReference>
<name>A0A365KBX0_9BACL</name>
<protein>
    <submittedName>
        <fullName evidence="2">Uncharacterized protein</fullName>
    </submittedName>
</protein>
<proteinExistence type="predicted"/>